<name>A0ABR5VE87_MARGR</name>
<accession>A0ABR5VE87</accession>
<dbReference type="Pfam" id="PF17289">
    <property type="entry name" value="Terminase_6C"/>
    <property type="match status" value="1"/>
</dbReference>
<feature type="domain" description="Terminase large subunit gp17-like C-terminal" evidence="2">
    <location>
        <begin position="251"/>
        <end position="394"/>
    </location>
</feature>
<sequence>MTRLVLPPFTPHPRQREILAAHRGRTVACMGRRFGKTHLMQDVILNQPGGALAGARGDGRRGLPTAWYAPNDAYFSEVFQSIARTYAPVVRKATSQPRPVIEFVNGGRVDFWTLETPMKCGRGRHYARVVIDEAAHARHLQTAWEKTIEFTLADLDGDAWFISTPNGLNYFHTLHQRGADPDDPAWVSHNAPSFDNPHLPPGWMAAKREEMPALVYAQEVLAEFVTFGAGLVRPEHLREGAAPADLPVVLGVDLAISEREGADYSVIVAMSRDPETGLIHLREAERFRAGFHAVVERIRAAAARWRPVLIAVEQVQYQAAVVQELARHSALPVRGVRPDRDKVTRFLPLLSRYEQGLVRHDPSGVPAWLREELLAFPESAHDDGVDAAALAYQALAEGITEYRYLPVRPEAPGAGDHLRSRREGDTLERRVNTGRLGLGGRRGGII</sequence>
<evidence type="ECO:0000256" key="1">
    <source>
        <dbReference type="ARBA" id="ARBA00022612"/>
    </source>
</evidence>
<dbReference type="InterPro" id="IPR006517">
    <property type="entry name" value="Phage_terminase_lsu-like_C"/>
</dbReference>
<evidence type="ECO:0000259" key="2">
    <source>
        <dbReference type="Pfam" id="PF17289"/>
    </source>
</evidence>
<comment type="caution">
    <text evidence="3">The sequence shown here is derived from an EMBL/GenBank/DDBJ whole genome shotgun (WGS) entry which is preliminary data.</text>
</comment>
<organism evidence="3 4">
    <name type="scientific">Marichromatium gracile</name>
    <name type="common">Chromatium gracile</name>
    <dbReference type="NCBI Taxonomy" id="1048"/>
    <lineage>
        <taxon>Bacteria</taxon>
        <taxon>Pseudomonadati</taxon>
        <taxon>Pseudomonadota</taxon>
        <taxon>Gammaproteobacteria</taxon>
        <taxon>Chromatiales</taxon>
        <taxon>Chromatiaceae</taxon>
        <taxon>Marichromatium</taxon>
    </lineage>
</organism>
<dbReference type="InterPro" id="IPR035421">
    <property type="entry name" value="Terminase_6C"/>
</dbReference>
<dbReference type="Proteomes" id="UP000075766">
    <property type="component" value="Unassembled WGS sequence"/>
</dbReference>
<dbReference type="Gene3D" id="3.40.50.300">
    <property type="entry name" value="P-loop containing nucleotide triphosphate hydrolases"/>
    <property type="match status" value="1"/>
</dbReference>
<reference evidence="3 4" key="1">
    <citation type="submission" date="2016-02" db="EMBL/GenBank/DDBJ databases">
        <title>Genome sequence of Marichromatium gracile YL-28, a purple sulfur bacterium.</title>
        <authorList>
            <person name="Zhao C."/>
            <person name="Hong X."/>
            <person name="Chen S."/>
            <person name="Yang S."/>
        </authorList>
    </citation>
    <scope>NUCLEOTIDE SEQUENCE [LARGE SCALE GENOMIC DNA]</scope>
    <source>
        <strain evidence="3 4">YL28</strain>
    </source>
</reference>
<dbReference type="Gene3D" id="3.30.420.240">
    <property type="match status" value="1"/>
</dbReference>
<keyword evidence="1" id="KW-1188">Viral release from host cell</keyword>
<gene>
    <name evidence="3" type="ORF">AY586_14970</name>
</gene>
<dbReference type="NCBIfam" id="TIGR01630">
    <property type="entry name" value="psiM2_ORF9"/>
    <property type="match status" value="1"/>
</dbReference>
<evidence type="ECO:0000313" key="3">
    <source>
        <dbReference type="EMBL" id="KXX64028.1"/>
    </source>
</evidence>
<proteinExistence type="predicted"/>
<dbReference type="RefSeq" id="WP_062276249.1">
    <property type="nucleotide sequence ID" value="NZ_LSYU01000067.1"/>
</dbReference>
<keyword evidence="4" id="KW-1185">Reference proteome</keyword>
<dbReference type="EMBL" id="LSYU01000067">
    <property type="protein sequence ID" value="KXX64028.1"/>
    <property type="molecule type" value="Genomic_DNA"/>
</dbReference>
<evidence type="ECO:0000313" key="4">
    <source>
        <dbReference type="Proteomes" id="UP000075766"/>
    </source>
</evidence>
<dbReference type="InterPro" id="IPR027417">
    <property type="entry name" value="P-loop_NTPase"/>
</dbReference>
<protein>
    <recommendedName>
        <fullName evidence="2">Terminase large subunit gp17-like C-terminal domain-containing protein</fullName>
    </recommendedName>
</protein>